<reference evidence="10 11" key="1">
    <citation type="submission" date="2020-07" db="EMBL/GenBank/DDBJ databases">
        <title>Comparative genomics of pyrophilous fungi reveals a link between fire events and developmental genes.</title>
        <authorList>
            <consortium name="DOE Joint Genome Institute"/>
            <person name="Steindorff A.S."/>
            <person name="Carver A."/>
            <person name="Calhoun S."/>
            <person name="Stillman K."/>
            <person name="Liu H."/>
            <person name="Lipzen A."/>
            <person name="Pangilinan J."/>
            <person name="Labutti K."/>
            <person name="Bruns T.D."/>
            <person name="Grigoriev I.V."/>
        </authorList>
    </citation>
    <scope>NUCLEOTIDE SEQUENCE [LARGE SCALE GENOMIC DNA]</scope>
    <source>
        <strain evidence="10 11">CBS 144469</strain>
    </source>
</reference>
<dbReference type="AlphaFoldDB" id="A0A8H6M3W4"/>
<organism evidence="10 11">
    <name type="scientific">Ephemerocybe angulata</name>
    <dbReference type="NCBI Taxonomy" id="980116"/>
    <lineage>
        <taxon>Eukaryota</taxon>
        <taxon>Fungi</taxon>
        <taxon>Dikarya</taxon>
        <taxon>Basidiomycota</taxon>
        <taxon>Agaricomycotina</taxon>
        <taxon>Agaricomycetes</taxon>
        <taxon>Agaricomycetidae</taxon>
        <taxon>Agaricales</taxon>
        <taxon>Agaricineae</taxon>
        <taxon>Psathyrellaceae</taxon>
        <taxon>Ephemerocybe</taxon>
    </lineage>
</organism>
<sequence>MDVASEHQVPSATRHDDPADQAAVHKVLGEILLVLPHYHSSSDYLLALVEQCIPTHGSEETVSLIIQYLLDVSNPGESEPRTEDDNVPDHLSEVINAPSPTDARSEYPDDSHTGKEEDDHDECQCCFGSYPSTDIFQCPARHPFCGACIQGHAGTQLGQQKPDIRCMYTGDAECQLTFTLDTLKMCLPPPLIALYQRLMQQKDLKEANLEGLEECPFCSFACIMEMSLQELPTFTCQDLERCGVVSCRICRAKDHSGRPCASIADEGSGGRLAIEEAMTRALMRTCPSCQSPFVKEDGCNKMTCPQCGALSCYVCRKAIENYDHFDPPGDCPLHDVDLPLAQRHQQEIEAAYEAALIFQKSGDPDVEDKLEAVSATTQGPLEPTHDDAPERFHEYHWGEPMDIVDDVEDLAPAIEPNPLPLIDREHSAYNRHEKVEDLPIPTREPEPLRLFGSAPSIYDLPRHPLMLGPFGREPGRFQSLPLFGEGLNVFEPQPPINEDPGLQQMQRRMTRPTVLQVEPEATRLFGREPSTPGKPQPQPGKVTRGARLVDREAERDRHSPVAPEPLGSQPGQISLQILQATEVLARDEVRKAKRRLKYAEGRVKELDDEKPLGKAFADPSLERALRMDKFRRAQVAYVEHEFALRQAIEARLQGRRVEAIR</sequence>
<dbReference type="Gene3D" id="3.30.40.10">
    <property type="entry name" value="Zinc/RING finger domain, C3HC4 (zinc finger)"/>
    <property type="match status" value="1"/>
</dbReference>
<feature type="compositionally biased region" description="Basic and acidic residues" evidence="8">
    <location>
        <begin position="103"/>
        <end position="117"/>
    </location>
</feature>
<dbReference type="EMBL" id="JACGCI010000051">
    <property type="protein sequence ID" value="KAF6751281.1"/>
    <property type="molecule type" value="Genomic_DNA"/>
</dbReference>
<comment type="caution">
    <text evidence="10">The sequence shown here is derived from an EMBL/GenBank/DDBJ whole genome shotgun (WGS) entry which is preliminary data.</text>
</comment>
<dbReference type="SUPFAM" id="SSF57850">
    <property type="entry name" value="RING/U-box"/>
    <property type="match status" value="1"/>
</dbReference>
<keyword evidence="7" id="KW-0862">Zinc</keyword>
<comment type="pathway">
    <text evidence="1">Protein modification; protein ubiquitination.</text>
</comment>
<dbReference type="Pfam" id="PF26200">
    <property type="entry name" value="Rcat_RNF216"/>
    <property type="match status" value="1"/>
</dbReference>
<proteinExistence type="predicted"/>
<dbReference type="InterPro" id="IPR044066">
    <property type="entry name" value="TRIAD_supradom"/>
</dbReference>
<dbReference type="PROSITE" id="PS51873">
    <property type="entry name" value="TRIAD"/>
    <property type="match status" value="1"/>
</dbReference>
<keyword evidence="6" id="KW-0833">Ubl conjugation pathway</keyword>
<evidence type="ECO:0000313" key="11">
    <source>
        <dbReference type="Proteomes" id="UP000521943"/>
    </source>
</evidence>
<keyword evidence="4" id="KW-0677">Repeat</keyword>
<dbReference type="GO" id="GO:0008270">
    <property type="term" value="F:zinc ion binding"/>
    <property type="evidence" value="ECO:0007669"/>
    <property type="project" value="UniProtKB-KW"/>
</dbReference>
<dbReference type="InterPro" id="IPR047545">
    <property type="entry name" value="BRcat_RBR_RNF216"/>
</dbReference>
<evidence type="ECO:0000256" key="5">
    <source>
        <dbReference type="ARBA" id="ARBA00022771"/>
    </source>
</evidence>
<dbReference type="InterPro" id="IPR002867">
    <property type="entry name" value="IBR_dom"/>
</dbReference>
<keyword evidence="5" id="KW-0863">Zinc-finger</keyword>
<evidence type="ECO:0000259" key="9">
    <source>
        <dbReference type="PROSITE" id="PS51873"/>
    </source>
</evidence>
<accession>A0A8H6M3W4</accession>
<dbReference type="PANTHER" id="PTHR22770">
    <property type="entry name" value="UBIQUITIN CONJUGATING ENZYME 7 INTERACTING PROTEIN-RELATED"/>
    <property type="match status" value="1"/>
</dbReference>
<name>A0A8H6M3W4_9AGAR</name>
<evidence type="ECO:0000313" key="10">
    <source>
        <dbReference type="EMBL" id="KAF6751281.1"/>
    </source>
</evidence>
<feature type="region of interest" description="Disordered" evidence="8">
    <location>
        <begin position="1"/>
        <end position="20"/>
    </location>
</feature>
<evidence type="ECO:0000256" key="8">
    <source>
        <dbReference type="SAM" id="MobiDB-lite"/>
    </source>
</evidence>
<dbReference type="CDD" id="cd20353">
    <property type="entry name" value="Rcat_RBR_RNF216"/>
    <property type="match status" value="1"/>
</dbReference>
<dbReference type="InterPro" id="IPR051628">
    <property type="entry name" value="LUBAC_E3_Ligases"/>
</dbReference>
<keyword evidence="11" id="KW-1185">Reference proteome</keyword>
<feature type="region of interest" description="Disordered" evidence="8">
    <location>
        <begin position="75"/>
        <end position="120"/>
    </location>
</feature>
<evidence type="ECO:0000256" key="6">
    <source>
        <dbReference type="ARBA" id="ARBA00022786"/>
    </source>
</evidence>
<dbReference type="PANTHER" id="PTHR22770:SF47">
    <property type="entry name" value="E3 UBIQUITIN-PROTEIN LIGASE RNF216"/>
    <property type="match status" value="1"/>
</dbReference>
<gene>
    <name evidence="10" type="ORF">DFP72DRAFT_495742</name>
</gene>
<feature type="region of interest" description="Disordered" evidence="8">
    <location>
        <begin position="551"/>
        <end position="570"/>
    </location>
</feature>
<dbReference type="Proteomes" id="UP000521943">
    <property type="component" value="Unassembled WGS sequence"/>
</dbReference>
<dbReference type="InterPro" id="IPR013083">
    <property type="entry name" value="Znf_RING/FYVE/PHD"/>
</dbReference>
<evidence type="ECO:0000256" key="7">
    <source>
        <dbReference type="ARBA" id="ARBA00022833"/>
    </source>
</evidence>
<dbReference type="GO" id="GO:0016740">
    <property type="term" value="F:transferase activity"/>
    <property type="evidence" value="ECO:0007669"/>
    <property type="project" value="UniProtKB-KW"/>
</dbReference>
<dbReference type="OrthoDB" id="10009520at2759"/>
<evidence type="ECO:0000256" key="4">
    <source>
        <dbReference type="ARBA" id="ARBA00022737"/>
    </source>
</evidence>
<dbReference type="SMART" id="SM00647">
    <property type="entry name" value="IBR"/>
    <property type="match status" value="2"/>
</dbReference>
<evidence type="ECO:0000256" key="1">
    <source>
        <dbReference type="ARBA" id="ARBA00004906"/>
    </source>
</evidence>
<dbReference type="Gene3D" id="1.20.120.1750">
    <property type="match status" value="1"/>
</dbReference>
<feature type="compositionally biased region" description="Basic and acidic residues" evidence="8">
    <location>
        <begin position="78"/>
        <end position="92"/>
    </location>
</feature>
<feature type="domain" description="RING-type" evidence="9">
    <location>
        <begin position="119"/>
        <end position="335"/>
    </location>
</feature>
<dbReference type="InterPro" id="IPR047546">
    <property type="entry name" value="Rcat_RBR_RNF216"/>
</dbReference>
<evidence type="ECO:0000256" key="3">
    <source>
        <dbReference type="ARBA" id="ARBA00022723"/>
    </source>
</evidence>
<protein>
    <recommendedName>
        <fullName evidence="9">RING-type domain-containing protein</fullName>
    </recommendedName>
</protein>
<keyword evidence="3" id="KW-0479">Metal-binding</keyword>
<feature type="region of interest" description="Disordered" evidence="8">
    <location>
        <begin position="524"/>
        <end position="545"/>
    </location>
</feature>
<keyword evidence="2" id="KW-0808">Transferase</keyword>
<evidence type="ECO:0000256" key="2">
    <source>
        <dbReference type="ARBA" id="ARBA00022679"/>
    </source>
</evidence>
<dbReference type="CDD" id="cd20339">
    <property type="entry name" value="BRcat_RBR_RNF216"/>
    <property type="match status" value="1"/>
</dbReference>